<evidence type="ECO:0000313" key="2">
    <source>
        <dbReference type="Proteomes" id="UP001489719"/>
    </source>
</evidence>
<protein>
    <submittedName>
        <fullName evidence="1">Uncharacterized protein</fullName>
    </submittedName>
</protein>
<comment type="caution">
    <text evidence="1">The sequence shown here is derived from an EMBL/GenBank/DDBJ whole genome shotgun (WGS) entry which is preliminary data.</text>
</comment>
<gene>
    <name evidence="1" type="ORF">V1517DRAFT_342172</name>
</gene>
<reference evidence="2" key="1">
    <citation type="journal article" date="2024" name="Front. Bioeng. Biotechnol.">
        <title>Genome-scale model development and genomic sequencing of the oleaginous clade Lipomyces.</title>
        <authorList>
            <person name="Czajka J.J."/>
            <person name="Han Y."/>
            <person name="Kim J."/>
            <person name="Mondo S.J."/>
            <person name="Hofstad B.A."/>
            <person name="Robles A."/>
            <person name="Haridas S."/>
            <person name="Riley R."/>
            <person name="LaButti K."/>
            <person name="Pangilinan J."/>
            <person name="Andreopoulos W."/>
            <person name="Lipzen A."/>
            <person name="Yan J."/>
            <person name="Wang M."/>
            <person name="Ng V."/>
            <person name="Grigoriev I.V."/>
            <person name="Spatafora J.W."/>
            <person name="Magnuson J.K."/>
            <person name="Baker S.E."/>
            <person name="Pomraning K.R."/>
        </authorList>
    </citation>
    <scope>NUCLEOTIDE SEQUENCE [LARGE SCALE GENOMIC DNA]</scope>
    <source>
        <strain evidence="2">CBS 10300</strain>
    </source>
</reference>
<evidence type="ECO:0000313" key="1">
    <source>
        <dbReference type="EMBL" id="KAK9318956.1"/>
    </source>
</evidence>
<accession>A0ACC3TDL2</accession>
<sequence length="101" mass="10659">MEYMLKSHGWDDGPSEHHHYNAEPVCGHGVVGTACVKIVMKSHRHADMGYVRLTPCLLSSFSAAPKSGQDEGTKLEELIAIAAGAPDGDIDLCGGSHVATS</sequence>
<keyword evidence="2" id="KW-1185">Reference proteome</keyword>
<proteinExistence type="predicted"/>
<organism evidence="1 2">
    <name type="scientific">Lipomyces orientalis</name>
    <dbReference type="NCBI Taxonomy" id="1233043"/>
    <lineage>
        <taxon>Eukaryota</taxon>
        <taxon>Fungi</taxon>
        <taxon>Dikarya</taxon>
        <taxon>Ascomycota</taxon>
        <taxon>Saccharomycotina</taxon>
        <taxon>Lipomycetes</taxon>
        <taxon>Lipomycetales</taxon>
        <taxon>Lipomycetaceae</taxon>
        <taxon>Lipomyces</taxon>
    </lineage>
</organism>
<dbReference type="Proteomes" id="UP001489719">
    <property type="component" value="Unassembled WGS sequence"/>
</dbReference>
<dbReference type="EMBL" id="MU970256">
    <property type="protein sequence ID" value="KAK9318956.1"/>
    <property type="molecule type" value="Genomic_DNA"/>
</dbReference>
<name>A0ACC3TDL2_9ASCO</name>